<dbReference type="AlphaFoldDB" id="A0AAW1LCV7"/>
<dbReference type="Proteomes" id="UP001458880">
    <property type="component" value="Unassembled WGS sequence"/>
</dbReference>
<dbReference type="EMBL" id="JASPKY010000129">
    <property type="protein sequence ID" value="KAK9731665.1"/>
    <property type="molecule type" value="Genomic_DNA"/>
</dbReference>
<keyword evidence="3" id="KW-1185">Reference proteome</keyword>
<organism evidence="2 3">
    <name type="scientific">Popillia japonica</name>
    <name type="common">Japanese beetle</name>
    <dbReference type="NCBI Taxonomy" id="7064"/>
    <lineage>
        <taxon>Eukaryota</taxon>
        <taxon>Metazoa</taxon>
        <taxon>Ecdysozoa</taxon>
        <taxon>Arthropoda</taxon>
        <taxon>Hexapoda</taxon>
        <taxon>Insecta</taxon>
        <taxon>Pterygota</taxon>
        <taxon>Neoptera</taxon>
        <taxon>Endopterygota</taxon>
        <taxon>Coleoptera</taxon>
        <taxon>Polyphaga</taxon>
        <taxon>Scarabaeiformia</taxon>
        <taxon>Scarabaeidae</taxon>
        <taxon>Rutelinae</taxon>
        <taxon>Popillia</taxon>
    </lineage>
</organism>
<proteinExistence type="predicted"/>
<feature type="compositionally biased region" description="Basic and acidic residues" evidence="1">
    <location>
        <begin position="1"/>
        <end position="13"/>
    </location>
</feature>
<evidence type="ECO:0000256" key="1">
    <source>
        <dbReference type="SAM" id="MobiDB-lite"/>
    </source>
</evidence>
<reference evidence="2 3" key="1">
    <citation type="journal article" date="2024" name="BMC Genomics">
        <title>De novo assembly and annotation of Popillia japonica's genome with initial clues to its potential as an invasive pest.</title>
        <authorList>
            <person name="Cucini C."/>
            <person name="Boschi S."/>
            <person name="Funari R."/>
            <person name="Cardaioli E."/>
            <person name="Iannotti N."/>
            <person name="Marturano G."/>
            <person name="Paoli F."/>
            <person name="Bruttini M."/>
            <person name="Carapelli A."/>
            <person name="Frati F."/>
            <person name="Nardi F."/>
        </authorList>
    </citation>
    <scope>NUCLEOTIDE SEQUENCE [LARGE SCALE GENOMIC DNA]</scope>
    <source>
        <strain evidence="2">DMR45628</strain>
    </source>
</reference>
<name>A0AAW1LCV7_POPJA</name>
<gene>
    <name evidence="2" type="ORF">QE152_g13505</name>
</gene>
<protein>
    <submittedName>
        <fullName evidence="2">Uncharacterized protein</fullName>
    </submittedName>
</protein>
<feature type="region of interest" description="Disordered" evidence="1">
    <location>
        <begin position="1"/>
        <end position="48"/>
    </location>
</feature>
<sequence length="129" mass="14783">MRSADRNPSDRVRCQSPSQQQRGRGHSERGHRVKPSVPHKTKRKTGQLKTGLLLRVTGRKRMKDSENRKEGKTCRLTLIHQLINTTQRARFVDHNKKTAYFLVIRSVRAKPKATTSAKNTKTSQIPVKC</sequence>
<evidence type="ECO:0000313" key="2">
    <source>
        <dbReference type="EMBL" id="KAK9731665.1"/>
    </source>
</evidence>
<comment type="caution">
    <text evidence="2">The sequence shown here is derived from an EMBL/GenBank/DDBJ whole genome shotgun (WGS) entry which is preliminary data.</text>
</comment>
<feature type="compositionally biased region" description="Basic residues" evidence="1">
    <location>
        <begin position="31"/>
        <end position="46"/>
    </location>
</feature>
<evidence type="ECO:0000313" key="3">
    <source>
        <dbReference type="Proteomes" id="UP001458880"/>
    </source>
</evidence>
<accession>A0AAW1LCV7</accession>